<dbReference type="Proteomes" id="UP001283361">
    <property type="component" value="Unassembled WGS sequence"/>
</dbReference>
<sequence length="135" mass="14434">MTRGLLGCVVVVKILDNYGAEEMMAADGIVLAVVLRLGPSGRLDLFVQGELSCFSSRNLARLLVDLESYQATFLETDSSPGLLACGNVGGAVREAHSDNCVSSAIFRLSDEFVVLAERTSRKIKSVKRKPAVGTN</sequence>
<protein>
    <submittedName>
        <fullName evidence="1">Uncharacterized protein</fullName>
    </submittedName>
</protein>
<dbReference type="AlphaFoldDB" id="A0AAE1CT61"/>
<organism evidence="1 2">
    <name type="scientific">Elysia crispata</name>
    <name type="common">lettuce slug</name>
    <dbReference type="NCBI Taxonomy" id="231223"/>
    <lineage>
        <taxon>Eukaryota</taxon>
        <taxon>Metazoa</taxon>
        <taxon>Spiralia</taxon>
        <taxon>Lophotrochozoa</taxon>
        <taxon>Mollusca</taxon>
        <taxon>Gastropoda</taxon>
        <taxon>Heterobranchia</taxon>
        <taxon>Euthyneura</taxon>
        <taxon>Panpulmonata</taxon>
        <taxon>Sacoglossa</taxon>
        <taxon>Placobranchoidea</taxon>
        <taxon>Plakobranchidae</taxon>
        <taxon>Elysia</taxon>
    </lineage>
</organism>
<proteinExistence type="predicted"/>
<gene>
    <name evidence="1" type="ORF">RRG08_000031</name>
</gene>
<accession>A0AAE1CT61</accession>
<reference evidence="1" key="1">
    <citation type="journal article" date="2023" name="G3 (Bethesda)">
        <title>A reference genome for the long-term kleptoplast-retaining sea slug Elysia crispata morphotype clarki.</title>
        <authorList>
            <person name="Eastman K.E."/>
            <person name="Pendleton A.L."/>
            <person name="Shaikh M.A."/>
            <person name="Suttiyut T."/>
            <person name="Ogas R."/>
            <person name="Tomko P."/>
            <person name="Gavelis G."/>
            <person name="Widhalm J.R."/>
            <person name="Wisecaver J.H."/>
        </authorList>
    </citation>
    <scope>NUCLEOTIDE SEQUENCE</scope>
    <source>
        <strain evidence="1">ECLA1</strain>
    </source>
</reference>
<comment type="caution">
    <text evidence="1">The sequence shown here is derived from an EMBL/GenBank/DDBJ whole genome shotgun (WGS) entry which is preliminary data.</text>
</comment>
<keyword evidence="2" id="KW-1185">Reference proteome</keyword>
<dbReference type="EMBL" id="JAWDGP010006861">
    <property type="protein sequence ID" value="KAK3734118.1"/>
    <property type="molecule type" value="Genomic_DNA"/>
</dbReference>
<name>A0AAE1CT61_9GAST</name>
<evidence type="ECO:0000313" key="2">
    <source>
        <dbReference type="Proteomes" id="UP001283361"/>
    </source>
</evidence>
<evidence type="ECO:0000313" key="1">
    <source>
        <dbReference type="EMBL" id="KAK3734118.1"/>
    </source>
</evidence>